<accession>A0A7R8WTZ8</accession>
<protein>
    <submittedName>
        <fullName evidence="3">Uncharacterized protein</fullName>
    </submittedName>
</protein>
<sequence length="140" mass="14148">MTQDQRTLPLAIAAAVIHLTGAASIHNAVQDSDYQEMGTAEKLSGREDAESIPEYSGVAVILLALGLVFYFAGCLLVICMCLIGIVSAKGMPSTGGGAGAAPPPKKGKEKGKADKSKAGKSKADKSKAGKSKAGSKSKAG</sequence>
<feature type="compositionally biased region" description="Basic and acidic residues" evidence="1">
    <location>
        <begin position="110"/>
        <end position="127"/>
    </location>
</feature>
<evidence type="ECO:0000256" key="1">
    <source>
        <dbReference type="SAM" id="MobiDB-lite"/>
    </source>
</evidence>
<dbReference type="AlphaFoldDB" id="A0A7R8WTZ8"/>
<feature type="compositionally biased region" description="Basic residues" evidence="1">
    <location>
        <begin position="128"/>
        <end position="140"/>
    </location>
</feature>
<feature type="region of interest" description="Disordered" evidence="1">
    <location>
        <begin position="93"/>
        <end position="140"/>
    </location>
</feature>
<feature type="transmembrane region" description="Helical" evidence="2">
    <location>
        <begin position="58"/>
        <end position="86"/>
    </location>
</feature>
<gene>
    <name evidence="3" type="ORF">CTOB1V02_LOCUS13041</name>
</gene>
<proteinExistence type="predicted"/>
<organism evidence="3">
    <name type="scientific">Cyprideis torosa</name>
    <dbReference type="NCBI Taxonomy" id="163714"/>
    <lineage>
        <taxon>Eukaryota</taxon>
        <taxon>Metazoa</taxon>
        <taxon>Ecdysozoa</taxon>
        <taxon>Arthropoda</taxon>
        <taxon>Crustacea</taxon>
        <taxon>Oligostraca</taxon>
        <taxon>Ostracoda</taxon>
        <taxon>Podocopa</taxon>
        <taxon>Podocopida</taxon>
        <taxon>Cytherocopina</taxon>
        <taxon>Cytheroidea</taxon>
        <taxon>Cytherideidae</taxon>
        <taxon>Cyprideis</taxon>
    </lineage>
</organism>
<keyword evidence="2" id="KW-0812">Transmembrane</keyword>
<name>A0A7R8WTZ8_9CRUS</name>
<keyword evidence="2" id="KW-1133">Transmembrane helix</keyword>
<reference evidence="3" key="1">
    <citation type="submission" date="2020-11" db="EMBL/GenBank/DDBJ databases">
        <authorList>
            <person name="Tran Van P."/>
        </authorList>
    </citation>
    <scope>NUCLEOTIDE SEQUENCE</scope>
</reference>
<evidence type="ECO:0000256" key="2">
    <source>
        <dbReference type="SAM" id="Phobius"/>
    </source>
</evidence>
<evidence type="ECO:0000313" key="3">
    <source>
        <dbReference type="EMBL" id="CAD7235225.1"/>
    </source>
</evidence>
<dbReference type="EMBL" id="OB671803">
    <property type="protein sequence ID" value="CAD7235225.1"/>
    <property type="molecule type" value="Genomic_DNA"/>
</dbReference>
<keyword evidence="2" id="KW-0472">Membrane</keyword>
<feature type="non-terminal residue" evidence="3">
    <location>
        <position position="1"/>
    </location>
</feature>